<protein>
    <submittedName>
        <fullName evidence="2">Uncharacterized protein</fullName>
    </submittedName>
</protein>
<name>A0A9D4PSI2_RHISA</name>
<sequence>MLLSDYAKSLSDPEHRRYHIKVAKCGSDDPLALSDDQFTNDVGCYPSVDRADINDYLVHVVVSKVPDLGKQGKTFPSNRAANTAGHLAGTAPSTRTHNPNTRIVLATIVASGKAGRQHAGCDESLVSLLEPTTHAAERRLQARQIHWQAVANLVIKKSCCWREPD</sequence>
<feature type="region of interest" description="Disordered" evidence="1">
    <location>
        <begin position="73"/>
        <end position="98"/>
    </location>
</feature>
<dbReference type="Proteomes" id="UP000821837">
    <property type="component" value="Chromosome 5"/>
</dbReference>
<organism evidence="2 3">
    <name type="scientific">Rhipicephalus sanguineus</name>
    <name type="common">Brown dog tick</name>
    <name type="synonym">Ixodes sanguineus</name>
    <dbReference type="NCBI Taxonomy" id="34632"/>
    <lineage>
        <taxon>Eukaryota</taxon>
        <taxon>Metazoa</taxon>
        <taxon>Ecdysozoa</taxon>
        <taxon>Arthropoda</taxon>
        <taxon>Chelicerata</taxon>
        <taxon>Arachnida</taxon>
        <taxon>Acari</taxon>
        <taxon>Parasitiformes</taxon>
        <taxon>Ixodida</taxon>
        <taxon>Ixodoidea</taxon>
        <taxon>Ixodidae</taxon>
        <taxon>Rhipicephalinae</taxon>
        <taxon>Rhipicephalus</taxon>
        <taxon>Rhipicephalus</taxon>
    </lineage>
</organism>
<evidence type="ECO:0000256" key="1">
    <source>
        <dbReference type="SAM" id="MobiDB-lite"/>
    </source>
</evidence>
<dbReference type="EMBL" id="JABSTV010001251">
    <property type="protein sequence ID" value="KAH7951574.1"/>
    <property type="molecule type" value="Genomic_DNA"/>
</dbReference>
<keyword evidence="3" id="KW-1185">Reference proteome</keyword>
<comment type="caution">
    <text evidence="2">The sequence shown here is derived from an EMBL/GenBank/DDBJ whole genome shotgun (WGS) entry which is preliminary data.</text>
</comment>
<evidence type="ECO:0000313" key="2">
    <source>
        <dbReference type="EMBL" id="KAH7951574.1"/>
    </source>
</evidence>
<accession>A0A9D4PSI2</accession>
<gene>
    <name evidence="2" type="ORF">HPB52_010367</name>
</gene>
<reference evidence="2" key="2">
    <citation type="submission" date="2021-09" db="EMBL/GenBank/DDBJ databases">
        <authorList>
            <person name="Jia N."/>
            <person name="Wang J."/>
            <person name="Shi W."/>
            <person name="Du L."/>
            <person name="Sun Y."/>
            <person name="Zhan W."/>
            <person name="Jiang J."/>
            <person name="Wang Q."/>
            <person name="Zhang B."/>
            <person name="Ji P."/>
            <person name="Sakyi L.B."/>
            <person name="Cui X."/>
            <person name="Yuan T."/>
            <person name="Jiang B."/>
            <person name="Yang W."/>
            <person name="Lam T.T.-Y."/>
            <person name="Chang Q."/>
            <person name="Ding S."/>
            <person name="Wang X."/>
            <person name="Zhu J."/>
            <person name="Ruan X."/>
            <person name="Zhao L."/>
            <person name="Wei J."/>
            <person name="Que T."/>
            <person name="Du C."/>
            <person name="Cheng J."/>
            <person name="Dai P."/>
            <person name="Han X."/>
            <person name="Huang E."/>
            <person name="Gao Y."/>
            <person name="Liu J."/>
            <person name="Shao H."/>
            <person name="Ye R."/>
            <person name="Li L."/>
            <person name="Wei W."/>
            <person name="Wang X."/>
            <person name="Wang C."/>
            <person name="Huo Q."/>
            <person name="Li W."/>
            <person name="Guo W."/>
            <person name="Chen H."/>
            <person name="Chen S."/>
            <person name="Zhou L."/>
            <person name="Zhou L."/>
            <person name="Ni X."/>
            <person name="Tian J."/>
            <person name="Zhou Y."/>
            <person name="Sheng Y."/>
            <person name="Liu T."/>
            <person name="Pan Y."/>
            <person name="Xia L."/>
            <person name="Li J."/>
            <person name="Zhao F."/>
            <person name="Cao W."/>
        </authorList>
    </citation>
    <scope>NUCLEOTIDE SEQUENCE</scope>
    <source>
        <strain evidence="2">Rsan-2018</strain>
        <tissue evidence="2">Larvae</tissue>
    </source>
</reference>
<dbReference type="AlphaFoldDB" id="A0A9D4PSI2"/>
<proteinExistence type="predicted"/>
<reference evidence="2" key="1">
    <citation type="journal article" date="2020" name="Cell">
        <title>Large-Scale Comparative Analyses of Tick Genomes Elucidate Their Genetic Diversity and Vector Capacities.</title>
        <authorList>
            <consortium name="Tick Genome and Microbiome Consortium (TIGMIC)"/>
            <person name="Jia N."/>
            <person name="Wang J."/>
            <person name="Shi W."/>
            <person name="Du L."/>
            <person name="Sun Y."/>
            <person name="Zhan W."/>
            <person name="Jiang J.F."/>
            <person name="Wang Q."/>
            <person name="Zhang B."/>
            <person name="Ji P."/>
            <person name="Bell-Sakyi L."/>
            <person name="Cui X.M."/>
            <person name="Yuan T.T."/>
            <person name="Jiang B.G."/>
            <person name="Yang W.F."/>
            <person name="Lam T.T."/>
            <person name="Chang Q.C."/>
            <person name="Ding S.J."/>
            <person name="Wang X.J."/>
            <person name="Zhu J.G."/>
            <person name="Ruan X.D."/>
            <person name="Zhao L."/>
            <person name="Wei J.T."/>
            <person name="Ye R.Z."/>
            <person name="Que T.C."/>
            <person name="Du C.H."/>
            <person name="Zhou Y.H."/>
            <person name="Cheng J.X."/>
            <person name="Dai P.F."/>
            <person name="Guo W.B."/>
            <person name="Han X.H."/>
            <person name="Huang E.J."/>
            <person name="Li L.F."/>
            <person name="Wei W."/>
            <person name="Gao Y.C."/>
            <person name="Liu J.Z."/>
            <person name="Shao H.Z."/>
            <person name="Wang X."/>
            <person name="Wang C.C."/>
            <person name="Yang T.C."/>
            <person name="Huo Q.B."/>
            <person name="Li W."/>
            <person name="Chen H.Y."/>
            <person name="Chen S.E."/>
            <person name="Zhou L.G."/>
            <person name="Ni X.B."/>
            <person name="Tian J.H."/>
            <person name="Sheng Y."/>
            <person name="Liu T."/>
            <person name="Pan Y.S."/>
            <person name="Xia L.Y."/>
            <person name="Li J."/>
            <person name="Zhao F."/>
            <person name="Cao W.C."/>
        </authorList>
    </citation>
    <scope>NUCLEOTIDE SEQUENCE</scope>
    <source>
        <strain evidence="2">Rsan-2018</strain>
    </source>
</reference>
<evidence type="ECO:0000313" key="3">
    <source>
        <dbReference type="Proteomes" id="UP000821837"/>
    </source>
</evidence>